<dbReference type="Proteomes" id="UP000231279">
    <property type="component" value="Unassembled WGS sequence"/>
</dbReference>
<keyword evidence="4" id="KW-0804">Transcription</keyword>
<dbReference type="CDD" id="cd14702">
    <property type="entry name" value="bZIP_plant_GBF1"/>
    <property type="match status" value="1"/>
</dbReference>
<dbReference type="Pfam" id="PF00170">
    <property type="entry name" value="bZIP_1"/>
    <property type="match status" value="1"/>
</dbReference>
<dbReference type="InterPro" id="IPR004827">
    <property type="entry name" value="bZIP"/>
</dbReference>
<feature type="compositionally biased region" description="Low complexity" evidence="7">
    <location>
        <begin position="1"/>
        <end position="13"/>
    </location>
</feature>
<dbReference type="OrthoDB" id="551672at2759"/>
<dbReference type="PROSITE" id="PS00036">
    <property type="entry name" value="BZIP_BASIC"/>
    <property type="match status" value="1"/>
</dbReference>
<evidence type="ECO:0000256" key="4">
    <source>
        <dbReference type="ARBA" id="ARBA00023163"/>
    </source>
</evidence>
<dbReference type="STRING" id="429701.A0A2G9H9R8"/>
<evidence type="ECO:0000256" key="1">
    <source>
        <dbReference type="ARBA" id="ARBA00004123"/>
    </source>
</evidence>
<dbReference type="FunFam" id="1.20.5.170:FF:000020">
    <property type="entry name" value="BZIP transcription factor"/>
    <property type="match status" value="1"/>
</dbReference>
<keyword evidence="2" id="KW-0805">Transcription regulation</keyword>
<keyword evidence="3" id="KW-0238">DNA-binding</keyword>
<dbReference type="InterPro" id="IPR046347">
    <property type="entry name" value="bZIP_sf"/>
</dbReference>
<keyword evidence="5" id="KW-0539">Nucleus</keyword>
<protein>
    <recommendedName>
        <fullName evidence="8">BZIP domain-containing protein</fullName>
    </recommendedName>
</protein>
<feature type="coiled-coil region" evidence="6">
    <location>
        <begin position="78"/>
        <end position="105"/>
    </location>
</feature>
<evidence type="ECO:0000256" key="5">
    <source>
        <dbReference type="ARBA" id="ARBA00023242"/>
    </source>
</evidence>
<dbReference type="PROSITE" id="PS50217">
    <property type="entry name" value="BZIP"/>
    <property type="match status" value="1"/>
</dbReference>
<dbReference type="InterPro" id="IPR045314">
    <property type="entry name" value="bZIP_plant_GBF1"/>
</dbReference>
<accession>A0A2G9H9R8</accession>
<evidence type="ECO:0000313" key="9">
    <source>
        <dbReference type="EMBL" id="PIN14040.1"/>
    </source>
</evidence>
<comment type="caution">
    <text evidence="9">The sequence shown here is derived from an EMBL/GenBank/DDBJ whole genome shotgun (WGS) entry which is preliminary data.</text>
</comment>
<evidence type="ECO:0000256" key="6">
    <source>
        <dbReference type="SAM" id="Coils"/>
    </source>
</evidence>
<dbReference type="GO" id="GO:0045893">
    <property type="term" value="P:positive regulation of DNA-templated transcription"/>
    <property type="evidence" value="ECO:0007669"/>
    <property type="project" value="TreeGrafter"/>
</dbReference>
<dbReference type="Gene3D" id="1.20.5.170">
    <property type="match status" value="1"/>
</dbReference>
<organism evidence="9 10">
    <name type="scientific">Handroanthus impetiginosus</name>
    <dbReference type="NCBI Taxonomy" id="429701"/>
    <lineage>
        <taxon>Eukaryota</taxon>
        <taxon>Viridiplantae</taxon>
        <taxon>Streptophyta</taxon>
        <taxon>Embryophyta</taxon>
        <taxon>Tracheophyta</taxon>
        <taxon>Spermatophyta</taxon>
        <taxon>Magnoliopsida</taxon>
        <taxon>eudicotyledons</taxon>
        <taxon>Gunneridae</taxon>
        <taxon>Pentapetalae</taxon>
        <taxon>asterids</taxon>
        <taxon>lamiids</taxon>
        <taxon>Lamiales</taxon>
        <taxon>Bignoniaceae</taxon>
        <taxon>Crescentiina</taxon>
        <taxon>Tabebuia alliance</taxon>
        <taxon>Handroanthus</taxon>
    </lineage>
</organism>
<evidence type="ECO:0000256" key="2">
    <source>
        <dbReference type="ARBA" id="ARBA00023015"/>
    </source>
</evidence>
<dbReference type="PANTHER" id="PTHR45764:SF76">
    <property type="entry name" value="OS02G0132500 PROTEIN"/>
    <property type="match status" value="1"/>
</dbReference>
<evidence type="ECO:0000256" key="7">
    <source>
        <dbReference type="SAM" id="MobiDB-lite"/>
    </source>
</evidence>
<sequence length="119" mass="13323">MDCSSGISSISSGLQNSASEEELMDQRKRKRMISNRESARRSRLRKRKQLDDLITQASHLMKENQEILIGFNASTQHCLNVEAENAILRTQVAELRCQIQSLNEIVSFLSAGNGGFPAE</sequence>
<comment type="subcellular location">
    <subcellularLocation>
        <location evidence="1">Nucleus</location>
    </subcellularLocation>
</comment>
<reference evidence="10" key="1">
    <citation type="journal article" date="2018" name="Gigascience">
        <title>Genome assembly of the Pink Ipe (Handroanthus impetiginosus, Bignoniaceae), a highly valued, ecologically keystone Neotropical timber forest tree.</title>
        <authorList>
            <person name="Silva-Junior O.B."/>
            <person name="Grattapaglia D."/>
            <person name="Novaes E."/>
            <person name="Collevatti R.G."/>
        </authorList>
    </citation>
    <scope>NUCLEOTIDE SEQUENCE [LARGE SCALE GENOMIC DNA]</scope>
    <source>
        <strain evidence="10">cv. UFG-1</strain>
    </source>
</reference>
<dbReference type="GO" id="GO:0046982">
    <property type="term" value="F:protein heterodimerization activity"/>
    <property type="evidence" value="ECO:0007669"/>
    <property type="project" value="UniProtKB-ARBA"/>
</dbReference>
<dbReference type="AlphaFoldDB" id="A0A2G9H9R8"/>
<dbReference type="SUPFAM" id="SSF57959">
    <property type="entry name" value="Leucine zipper domain"/>
    <property type="match status" value="1"/>
</dbReference>
<evidence type="ECO:0000259" key="8">
    <source>
        <dbReference type="PROSITE" id="PS50217"/>
    </source>
</evidence>
<evidence type="ECO:0000313" key="10">
    <source>
        <dbReference type="Proteomes" id="UP000231279"/>
    </source>
</evidence>
<feature type="region of interest" description="Disordered" evidence="7">
    <location>
        <begin position="1"/>
        <end position="44"/>
    </location>
</feature>
<dbReference type="EMBL" id="NKXS01002360">
    <property type="protein sequence ID" value="PIN14040.1"/>
    <property type="molecule type" value="Genomic_DNA"/>
</dbReference>
<feature type="domain" description="BZIP" evidence="8">
    <location>
        <begin position="25"/>
        <end position="67"/>
    </location>
</feature>
<dbReference type="GO" id="GO:0003700">
    <property type="term" value="F:DNA-binding transcription factor activity"/>
    <property type="evidence" value="ECO:0007669"/>
    <property type="project" value="InterPro"/>
</dbReference>
<keyword evidence="6" id="KW-0175">Coiled coil</keyword>
<gene>
    <name evidence="9" type="ORF">CDL12_13337</name>
</gene>
<dbReference type="PANTHER" id="PTHR45764">
    <property type="entry name" value="BZIP TRANSCRIPTION FACTOR 44"/>
    <property type="match status" value="1"/>
</dbReference>
<dbReference type="GO" id="GO:0000976">
    <property type="term" value="F:transcription cis-regulatory region binding"/>
    <property type="evidence" value="ECO:0007669"/>
    <property type="project" value="TreeGrafter"/>
</dbReference>
<evidence type="ECO:0000256" key="3">
    <source>
        <dbReference type="ARBA" id="ARBA00023125"/>
    </source>
</evidence>
<proteinExistence type="predicted"/>
<dbReference type="SMART" id="SM00338">
    <property type="entry name" value="BRLZ"/>
    <property type="match status" value="1"/>
</dbReference>
<name>A0A2G9H9R8_9LAMI</name>
<keyword evidence="10" id="KW-1185">Reference proteome</keyword>
<dbReference type="GO" id="GO:0005634">
    <property type="term" value="C:nucleus"/>
    <property type="evidence" value="ECO:0007669"/>
    <property type="project" value="UniProtKB-SubCell"/>
</dbReference>